<gene>
    <name evidence="2" type="ORF">PYV00_24095</name>
</gene>
<proteinExistence type="predicted"/>
<dbReference type="Gene3D" id="1.20.1270.210">
    <property type="match status" value="1"/>
</dbReference>
<dbReference type="InterPro" id="IPR006427">
    <property type="entry name" value="Portal_HK97"/>
</dbReference>
<feature type="compositionally biased region" description="Acidic residues" evidence="1">
    <location>
        <begin position="414"/>
        <end position="423"/>
    </location>
</feature>
<organism evidence="2 3">
    <name type="scientific">Novosphingobium album</name>
    <name type="common">ex Liu et al. 2023</name>
    <dbReference type="NCBI Taxonomy" id="3031130"/>
    <lineage>
        <taxon>Bacteria</taxon>
        <taxon>Pseudomonadati</taxon>
        <taxon>Pseudomonadota</taxon>
        <taxon>Alphaproteobacteria</taxon>
        <taxon>Sphingomonadales</taxon>
        <taxon>Sphingomonadaceae</taxon>
        <taxon>Novosphingobium</taxon>
    </lineage>
</organism>
<comment type="caution">
    <text evidence="2">The sequence shown here is derived from an EMBL/GenBank/DDBJ whole genome shotgun (WGS) entry which is preliminary data.</text>
</comment>
<sequence length="423" mass="47255">MGFFGDLFGFGRPASSPRASLLDSGGTVISTPQQLEEALRTGNVSESGEHVSPERALSISAAYGCVRLISGAIATVPLHIKRRIDERTREDASDHPVSTLVRRRPNRWQKPHQFKRMMQANILLRGNGYALKVPGVRGPQELIPLHPDRVRPRQRDDWGVEYEWTRKNGSRVVFQQEQILHLYGLTLDGFTGVTPLTFARETIGTALSMDRYVSRTMRKGARVSGAMQKKEGALSDTAYDRLKESLEEYRSGGDEEGSFLLLEEGLEWKPMSLTIADMAWIEAKKLSRSEVCMFYGVPPSMIGDNSGSDSNWGTGLEQKSNGFQAFGLEDHYTMWEEGITCDLLTDPHYARFNRSALVRSDIKARWGSHVQALQWGVMSPNEVRALEDMNPRDDGDIYYPPPNTSGDAGSKDSENDDDVPPAR</sequence>
<reference evidence="2 3" key="1">
    <citation type="submission" date="2023-03" db="EMBL/GenBank/DDBJ databases">
        <title>NovoSphingobium album sp. nov. isolated from polycyclic aromatic hydrocarbons- and heavy-metal polluted soil.</title>
        <authorList>
            <person name="Liu Z."/>
            <person name="Wang K."/>
        </authorList>
    </citation>
    <scope>NUCLEOTIDE SEQUENCE [LARGE SCALE GENOMIC DNA]</scope>
    <source>
        <strain evidence="2 3">H3SJ31-1</strain>
    </source>
</reference>
<feature type="region of interest" description="Disordered" evidence="1">
    <location>
        <begin position="387"/>
        <end position="423"/>
    </location>
</feature>
<evidence type="ECO:0000313" key="3">
    <source>
        <dbReference type="Proteomes" id="UP001216253"/>
    </source>
</evidence>
<keyword evidence="3" id="KW-1185">Reference proteome</keyword>
<dbReference type="NCBIfam" id="TIGR01537">
    <property type="entry name" value="portal_HK97"/>
    <property type="match status" value="1"/>
</dbReference>
<dbReference type="Pfam" id="PF04860">
    <property type="entry name" value="Phage_portal"/>
    <property type="match status" value="1"/>
</dbReference>
<evidence type="ECO:0000256" key="1">
    <source>
        <dbReference type="SAM" id="MobiDB-lite"/>
    </source>
</evidence>
<dbReference type="Gene3D" id="3.40.140.120">
    <property type="match status" value="1"/>
</dbReference>
<protein>
    <submittedName>
        <fullName evidence="2">Phage portal protein</fullName>
    </submittedName>
</protein>
<name>A0ABT5WXX4_9SPHN</name>
<dbReference type="Proteomes" id="UP001216253">
    <property type="component" value="Unassembled WGS sequence"/>
</dbReference>
<dbReference type="InterPro" id="IPR006944">
    <property type="entry name" value="Phage/GTA_portal"/>
</dbReference>
<dbReference type="RefSeq" id="WP_275230896.1">
    <property type="nucleotide sequence ID" value="NZ_JARESE010000122.1"/>
</dbReference>
<accession>A0ABT5WXX4</accession>
<dbReference type="Gene3D" id="3.30.1120.70">
    <property type="match status" value="1"/>
</dbReference>
<evidence type="ECO:0000313" key="2">
    <source>
        <dbReference type="EMBL" id="MDE8654780.1"/>
    </source>
</evidence>
<dbReference type="EMBL" id="JARESE010000122">
    <property type="protein sequence ID" value="MDE8654780.1"/>
    <property type="molecule type" value="Genomic_DNA"/>
</dbReference>